<dbReference type="Proteomes" id="UP000194841">
    <property type="component" value="Unassembled WGS sequence"/>
</dbReference>
<organism evidence="2 3">
    <name type="scientific">Pseudoalteromonas ulvae</name>
    <dbReference type="NCBI Taxonomy" id="107327"/>
    <lineage>
        <taxon>Bacteria</taxon>
        <taxon>Pseudomonadati</taxon>
        <taxon>Pseudomonadota</taxon>
        <taxon>Gammaproteobacteria</taxon>
        <taxon>Alteromonadales</taxon>
        <taxon>Pseudoalteromonadaceae</taxon>
        <taxon>Pseudoalteromonas</taxon>
    </lineage>
</organism>
<dbReference type="InterPro" id="IPR003615">
    <property type="entry name" value="HNH_nuc"/>
</dbReference>
<gene>
    <name evidence="2" type="ORF">B1199_18355</name>
</gene>
<dbReference type="GO" id="GO:0004519">
    <property type="term" value="F:endonuclease activity"/>
    <property type="evidence" value="ECO:0007669"/>
    <property type="project" value="InterPro"/>
</dbReference>
<evidence type="ECO:0000313" key="3">
    <source>
        <dbReference type="Proteomes" id="UP000194841"/>
    </source>
</evidence>
<dbReference type="Gene3D" id="1.10.30.50">
    <property type="match status" value="1"/>
</dbReference>
<protein>
    <recommendedName>
        <fullName evidence="1">HNH domain-containing protein</fullName>
    </recommendedName>
</protein>
<reference evidence="2 3" key="1">
    <citation type="submission" date="2017-02" db="EMBL/GenBank/DDBJ databases">
        <title>Pseudoalteromonas ulvae TC14 Genome.</title>
        <authorList>
            <person name="Molmeret M."/>
        </authorList>
    </citation>
    <scope>NUCLEOTIDE SEQUENCE [LARGE SCALE GENOMIC DNA]</scope>
    <source>
        <strain evidence="2">TC14</strain>
    </source>
</reference>
<evidence type="ECO:0000313" key="2">
    <source>
        <dbReference type="EMBL" id="OUL56621.1"/>
    </source>
</evidence>
<proteinExistence type="predicted"/>
<dbReference type="OrthoDB" id="9802640at2"/>
<accession>A0A244CLV7</accession>
<sequence>MIPDGIEEKHLKLAIQEIIKDGIPVSRKSVHYDYLHGNKRYPPKYVISLAAKYAFGNELSSNDFNAVRARDYLRSRGHTVIDRRDGALDVIVSDDDESSFAEGKEKYRLHRSKERDSSITKKAKAARLKDTGTLSCDICDFDFYNKYGKLGLGFIEAHHKVPVSELDGNTKTKISDLALVCSNCHRMLHRQKSTMHISELKKIVESYATSV</sequence>
<dbReference type="GO" id="GO:0008270">
    <property type="term" value="F:zinc ion binding"/>
    <property type="evidence" value="ECO:0007669"/>
    <property type="project" value="InterPro"/>
</dbReference>
<dbReference type="EMBL" id="MWPV01000006">
    <property type="protein sequence ID" value="OUL56621.1"/>
    <property type="molecule type" value="Genomic_DNA"/>
</dbReference>
<evidence type="ECO:0000259" key="1">
    <source>
        <dbReference type="Pfam" id="PF01844"/>
    </source>
</evidence>
<dbReference type="RefSeq" id="WP_086745583.1">
    <property type="nucleotide sequence ID" value="NZ_MWPV01000006.1"/>
</dbReference>
<keyword evidence="3" id="KW-1185">Reference proteome</keyword>
<dbReference type="Pfam" id="PF01844">
    <property type="entry name" value="HNH"/>
    <property type="match status" value="1"/>
</dbReference>
<dbReference type="AlphaFoldDB" id="A0A244CLV7"/>
<dbReference type="InterPro" id="IPR002711">
    <property type="entry name" value="HNH"/>
</dbReference>
<comment type="caution">
    <text evidence="2">The sequence shown here is derived from an EMBL/GenBank/DDBJ whole genome shotgun (WGS) entry which is preliminary data.</text>
</comment>
<feature type="domain" description="HNH" evidence="1">
    <location>
        <begin position="136"/>
        <end position="190"/>
    </location>
</feature>
<name>A0A244CLV7_PSEDV</name>
<dbReference type="GO" id="GO:0003676">
    <property type="term" value="F:nucleic acid binding"/>
    <property type="evidence" value="ECO:0007669"/>
    <property type="project" value="InterPro"/>
</dbReference>
<dbReference type="CDD" id="cd00085">
    <property type="entry name" value="HNHc"/>
    <property type="match status" value="1"/>
</dbReference>